<dbReference type="CDD" id="cd01876">
    <property type="entry name" value="YihA_EngB"/>
    <property type="match status" value="1"/>
</dbReference>
<dbReference type="InterPro" id="IPR019987">
    <property type="entry name" value="GTP-bd_ribosome_bio_YsxC"/>
</dbReference>
<dbReference type="InterPro" id="IPR027417">
    <property type="entry name" value="P-loop_NTPase"/>
</dbReference>
<dbReference type="PANTHER" id="PTHR11649:SF13">
    <property type="entry name" value="ENGB-TYPE G DOMAIN-CONTAINING PROTEIN"/>
    <property type="match status" value="1"/>
</dbReference>
<accession>A0A2G9CA78</accession>
<gene>
    <name evidence="10" type="primary">engB</name>
    <name evidence="13" type="ORF">CS062_09905</name>
</gene>
<dbReference type="GO" id="GO:0046872">
    <property type="term" value="F:metal ion binding"/>
    <property type="evidence" value="ECO:0007669"/>
    <property type="project" value="UniProtKB-KW"/>
</dbReference>
<evidence type="ECO:0000256" key="8">
    <source>
        <dbReference type="ARBA" id="ARBA00023210"/>
    </source>
</evidence>
<evidence type="ECO:0000256" key="1">
    <source>
        <dbReference type="ARBA" id="ARBA00001946"/>
    </source>
</evidence>
<dbReference type="SUPFAM" id="SSF52540">
    <property type="entry name" value="P-loop containing nucleoside triphosphate hydrolases"/>
    <property type="match status" value="1"/>
</dbReference>
<comment type="caution">
    <text evidence="13">The sequence shown here is derived from an EMBL/GenBank/DDBJ whole genome shotgun (WGS) entry which is preliminary data.</text>
</comment>
<organism evidence="13 14">
    <name type="scientific">Roseateles chitinivorans</name>
    <dbReference type="NCBI Taxonomy" id="2917965"/>
    <lineage>
        <taxon>Bacteria</taxon>
        <taxon>Pseudomonadati</taxon>
        <taxon>Pseudomonadota</taxon>
        <taxon>Betaproteobacteria</taxon>
        <taxon>Burkholderiales</taxon>
        <taxon>Sphaerotilaceae</taxon>
        <taxon>Roseateles</taxon>
    </lineage>
</organism>
<sequence>MTDSNKKPAPAAPGKPAGRGTGRAAAPKKKPGPGKTGQRAAAKARAKANEKLKAQGLPLPLKPVSTEPLTPGKRALAWTHTARFLTTASQLKHLPVNGVLPAQAQAQARAEADDDAFDEFDEFLDDADVGAPEGDAGSALASEGEALAHDLTPRQLPEIAFVGRSNAGKSTAVNTLAQQKRLAFASKTPGRTQHINLFAVGPRDAPDALFADLPGYGYAAVARDAKLRWQRVMADYLSERESLSGVVLMVDSRLGLTDLDKQLLEFVSDRVTAGEVSLLIVLTKADKLNRKEGAAVLAQVEKDIGVLATEDSDIGITLFSALNKQGLEDVAEVLYDWAHREPVARSAPGDVDGDDDLDGDDASAEDAEGPTPTPDPDRGA</sequence>
<keyword evidence="9 10" id="KW-0131">Cell cycle</keyword>
<dbReference type="PANTHER" id="PTHR11649">
    <property type="entry name" value="MSS1/TRME-RELATED GTP-BINDING PROTEIN"/>
    <property type="match status" value="1"/>
</dbReference>
<comment type="function">
    <text evidence="10">Necessary for normal cell division and for the maintenance of normal septation.</text>
</comment>
<keyword evidence="8 10" id="KW-0717">Septation</keyword>
<keyword evidence="3 10" id="KW-0132">Cell division</keyword>
<dbReference type="EMBL" id="PEOG01000022">
    <property type="protein sequence ID" value="PIM53330.1"/>
    <property type="molecule type" value="Genomic_DNA"/>
</dbReference>
<evidence type="ECO:0000259" key="12">
    <source>
        <dbReference type="PROSITE" id="PS51706"/>
    </source>
</evidence>
<keyword evidence="14" id="KW-1185">Reference proteome</keyword>
<evidence type="ECO:0000256" key="9">
    <source>
        <dbReference type="ARBA" id="ARBA00023306"/>
    </source>
</evidence>
<evidence type="ECO:0000313" key="14">
    <source>
        <dbReference type="Proteomes" id="UP000231501"/>
    </source>
</evidence>
<dbReference type="GO" id="GO:0005829">
    <property type="term" value="C:cytosol"/>
    <property type="evidence" value="ECO:0007669"/>
    <property type="project" value="TreeGrafter"/>
</dbReference>
<name>A0A2G9CA78_9BURK</name>
<dbReference type="OrthoDB" id="9804921at2"/>
<comment type="similarity">
    <text evidence="2 10">Belongs to the TRAFAC class TrmE-Era-EngA-EngB-Septin-like GTPase superfamily. EngB GTPase family.</text>
</comment>
<reference evidence="13 14" key="1">
    <citation type="submission" date="2017-11" db="EMBL/GenBank/DDBJ databases">
        <title>Draft genome sequence of Mitsuaria sp. HWN-4.</title>
        <authorList>
            <person name="Gundlapally S.R."/>
        </authorList>
    </citation>
    <scope>NUCLEOTIDE SEQUENCE [LARGE SCALE GENOMIC DNA]</scope>
    <source>
        <strain evidence="13 14">HWN-4</strain>
    </source>
</reference>
<evidence type="ECO:0000256" key="2">
    <source>
        <dbReference type="ARBA" id="ARBA00009638"/>
    </source>
</evidence>
<evidence type="ECO:0000256" key="11">
    <source>
        <dbReference type="SAM" id="MobiDB-lite"/>
    </source>
</evidence>
<feature type="region of interest" description="Disordered" evidence="11">
    <location>
        <begin position="344"/>
        <end position="380"/>
    </location>
</feature>
<dbReference type="PROSITE" id="PS51706">
    <property type="entry name" value="G_ENGB"/>
    <property type="match status" value="1"/>
</dbReference>
<proteinExistence type="inferred from homology"/>
<feature type="domain" description="EngB-type G" evidence="12">
    <location>
        <begin position="155"/>
        <end position="340"/>
    </location>
</feature>
<keyword evidence="6" id="KW-0460">Magnesium</keyword>
<dbReference type="Proteomes" id="UP000231501">
    <property type="component" value="Unassembled WGS sequence"/>
</dbReference>
<dbReference type="GO" id="GO:0000917">
    <property type="term" value="P:division septum assembly"/>
    <property type="evidence" value="ECO:0007669"/>
    <property type="project" value="UniProtKB-KW"/>
</dbReference>
<dbReference type="InterPro" id="IPR006073">
    <property type="entry name" value="GTP-bd"/>
</dbReference>
<dbReference type="GO" id="GO:0005525">
    <property type="term" value="F:GTP binding"/>
    <property type="evidence" value="ECO:0007669"/>
    <property type="project" value="UniProtKB-UniRule"/>
</dbReference>
<evidence type="ECO:0000256" key="4">
    <source>
        <dbReference type="ARBA" id="ARBA00022723"/>
    </source>
</evidence>
<feature type="region of interest" description="Disordered" evidence="11">
    <location>
        <begin position="1"/>
        <end position="68"/>
    </location>
</feature>
<dbReference type="NCBIfam" id="TIGR03598">
    <property type="entry name" value="GTPase_YsxC"/>
    <property type="match status" value="1"/>
</dbReference>
<dbReference type="AlphaFoldDB" id="A0A2G9CA78"/>
<dbReference type="InterPro" id="IPR030393">
    <property type="entry name" value="G_ENGB_dom"/>
</dbReference>
<evidence type="ECO:0000256" key="7">
    <source>
        <dbReference type="ARBA" id="ARBA00023134"/>
    </source>
</evidence>
<comment type="cofactor">
    <cofactor evidence="1">
        <name>Mg(2+)</name>
        <dbReference type="ChEBI" id="CHEBI:18420"/>
    </cofactor>
</comment>
<evidence type="ECO:0000256" key="6">
    <source>
        <dbReference type="ARBA" id="ARBA00022842"/>
    </source>
</evidence>
<feature type="compositionally biased region" description="Low complexity" evidence="11">
    <location>
        <begin position="7"/>
        <end position="25"/>
    </location>
</feature>
<evidence type="ECO:0000256" key="10">
    <source>
        <dbReference type="HAMAP-Rule" id="MF_00321"/>
    </source>
</evidence>
<dbReference type="Pfam" id="PF01926">
    <property type="entry name" value="MMR_HSR1"/>
    <property type="match status" value="1"/>
</dbReference>
<keyword evidence="7 10" id="KW-0342">GTP-binding</keyword>
<evidence type="ECO:0000256" key="5">
    <source>
        <dbReference type="ARBA" id="ARBA00022741"/>
    </source>
</evidence>
<evidence type="ECO:0000313" key="13">
    <source>
        <dbReference type="EMBL" id="PIM53330.1"/>
    </source>
</evidence>
<keyword evidence="4" id="KW-0479">Metal-binding</keyword>
<protein>
    <recommendedName>
        <fullName evidence="10">Probable GTP-binding protein EngB</fullName>
    </recommendedName>
</protein>
<dbReference type="Gene3D" id="3.40.50.300">
    <property type="entry name" value="P-loop containing nucleotide triphosphate hydrolases"/>
    <property type="match status" value="1"/>
</dbReference>
<evidence type="ECO:0000256" key="3">
    <source>
        <dbReference type="ARBA" id="ARBA00022618"/>
    </source>
</evidence>
<dbReference type="HAMAP" id="MF_00321">
    <property type="entry name" value="GTPase_EngB"/>
    <property type="match status" value="1"/>
</dbReference>
<keyword evidence="5 10" id="KW-0547">Nucleotide-binding</keyword>
<feature type="compositionally biased region" description="Acidic residues" evidence="11">
    <location>
        <begin position="351"/>
        <end position="368"/>
    </location>
</feature>